<dbReference type="SUPFAM" id="SSF52096">
    <property type="entry name" value="ClpP/crotonase"/>
    <property type="match status" value="1"/>
</dbReference>
<dbReference type="InterPro" id="IPR014748">
    <property type="entry name" value="Enoyl-CoA_hydra_C"/>
</dbReference>
<dbReference type="EMBL" id="CAICTM010000393">
    <property type="protein sequence ID" value="CAB9509542.1"/>
    <property type="molecule type" value="Genomic_DNA"/>
</dbReference>
<dbReference type="PANTHER" id="PTHR43149">
    <property type="entry name" value="ENOYL-COA HYDRATASE"/>
    <property type="match status" value="1"/>
</dbReference>
<dbReference type="Gene3D" id="3.90.226.10">
    <property type="entry name" value="2-enoyl-CoA Hydratase, Chain A, domain 1"/>
    <property type="match status" value="1"/>
</dbReference>
<comment type="caution">
    <text evidence="6">The sequence shown here is derived from an EMBL/GenBank/DDBJ whole genome shotgun (WGS) entry which is preliminary data.</text>
</comment>
<keyword evidence="7" id="KW-1185">Reference proteome</keyword>
<dbReference type="OrthoDB" id="14970at2759"/>
<accession>A0A9N8DVU2</accession>
<gene>
    <name evidence="6" type="ORF">SEMRO_394_G133760.1</name>
</gene>
<evidence type="ECO:0000256" key="3">
    <source>
        <dbReference type="ARBA" id="ARBA00022832"/>
    </source>
</evidence>
<dbReference type="Pfam" id="PF00378">
    <property type="entry name" value="ECH_1"/>
    <property type="match status" value="1"/>
</dbReference>
<comment type="similarity">
    <text evidence="2">Belongs to the enoyl-CoA hydratase/isomerase family.</text>
</comment>
<dbReference type="InterPro" id="IPR001753">
    <property type="entry name" value="Enoyl-CoA_hydra/iso"/>
</dbReference>
<name>A0A9N8DVU2_9STRA</name>
<keyword evidence="3" id="KW-0276">Fatty acid metabolism</keyword>
<dbReference type="Proteomes" id="UP001153069">
    <property type="component" value="Unassembled WGS sequence"/>
</dbReference>
<evidence type="ECO:0000313" key="7">
    <source>
        <dbReference type="Proteomes" id="UP001153069"/>
    </source>
</evidence>
<proteinExistence type="inferred from homology"/>
<evidence type="ECO:0000313" key="6">
    <source>
        <dbReference type="EMBL" id="CAB9509542.1"/>
    </source>
</evidence>
<keyword evidence="4" id="KW-0443">Lipid metabolism</keyword>
<evidence type="ECO:0000256" key="5">
    <source>
        <dbReference type="ARBA" id="ARBA00023235"/>
    </source>
</evidence>
<evidence type="ECO:0000256" key="1">
    <source>
        <dbReference type="ARBA" id="ARBA00005005"/>
    </source>
</evidence>
<dbReference type="InterPro" id="IPR045002">
    <property type="entry name" value="Ech1-like"/>
</dbReference>
<dbReference type="Gene3D" id="1.10.12.10">
    <property type="entry name" value="Lyase 2-enoyl-coa Hydratase, Chain A, domain 2"/>
    <property type="match status" value="1"/>
</dbReference>
<dbReference type="GO" id="GO:0051750">
    <property type="term" value="F:delta(3,5)-delta(2,4)-dienoyl-CoA isomerase activity"/>
    <property type="evidence" value="ECO:0007669"/>
    <property type="project" value="TreeGrafter"/>
</dbReference>
<evidence type="ECO:0000256" key="2">
    <source>
        <dbReference type="ARBA" id="ARBA00005254"/>
    </source>
</evidence>
<reference evidence="6" key="1">
    <citation type="submission" date="2020-06" db="EMBL/GenBank/DDBJ databases">
        <authorList>
            <consortium name="Plant Systems Biology data submission"/>
        </authorList>
    </citation>
    <scope>NUCLEOTIDE SEQUENCE</scope>
    <source>
        <strain evidence="6">D6</strain>
    </source>
</reference>
<dbReference type="CDD" id="cd06558">
    <property type="entry name" value="crotonase-like"/>
    <property type="match status" value="1"/>
</dbReference>
<keyword evidence="5 6" id="KW-0413">Isomerase</keyword>
<evidence type="ECO:0000256" key="4">
    <source>
        <dbReference type="ARBA" id="ARBA00023098"/>
    </source>
</evidence>
<sequence length="305" mass="32785">MTSSSATVHPIRTRPHPFDKDYKYLSIEIPESSPHVTIVRLNRPKKINAICAAMWREIGHAFGRLGCGEPGDDSRCLLLTGSGRGFCAGIDVQDLSFVTGGDEECEDPARKGLALIPKVRQMQACFTALETCPIPVVAAMHGVCVGAGIDLACCADIRICAAKTIFSVREVQMGLAADVGTLQRLPKIVGNSSWVSEVCLTGRNFKAAEALRMGFVSSASLDSQTSLVESAVKLCHTMASHSPVAVVGTKKALLFARDHTVTDSLEQIISYNAMALQSDDLPKSVQAALEKQEATFQSLLRHSRL</sequence>
<dbReference type="InterPro" id="IPR029045">
    <property type="entry name" value="ClpP/crotonase-like_dom_sf"/>
</dbReference>
<dbReference type="AlphaFoldDB" id="A0A9N8DVU2"/>
<dbReference type="FunFam" id="1.10.12.10:FF:000004">
    <property type="entry name" value="Delta3,5-delta2,4-dienoyl-CoA isomerase"/>
    <property type="match status" value="1"/>
</dbReference>
<organism evidence="6 7">
    <name type="scientific">Seminavis robusta</name>
    <dbReference type="NCBI Taxonomy" id="568900"/>
    <lineage>
        <taxon>Eukaryota</taxon>
        <taxon>Sar</taxon>
        <taxon>Stramenopiles</taxon>
        <taxon>Ochrophyta</taxon>
        <taxon>Bacillariophyta</taxon>
        <taxon>Bacillariophyceae</taxon>
        <taxon>Bacillariophycidae</taxon>
        <taxon>Naviculales</taxon>
        <taxon>Naviculaceae</taxon>
        <taxon>Seminavis</taxon>
    </lineage>
</organism>
<dbReference type="GO" id="GO:0006631">
    <property type="term" value="P:fatty acid metabolic process"/>
    <property type="evidence" value="ECO:0007669"/>
    <property type="project" value="UniProtKB-KW"/>
</dbReference>
<protein>
    <submittedName>
        <fullName evidence="6">Delta(3,5)-Delta(2,4)-dienoyl-CoA isomerase, mitochondrial</fullName>
    </submittedName>
</protein>
<dbReference type="PANTHER" id="PTHR43149:SF1">
    <property type="entry name" value="DELTA(3,5)-DELTA(2,4)-DIENOYL-COA ISOMERASE, MITOCHONDRIAL"/>
    <property type="match status" value="1"/>
</dbReference>
<comment type="pathway">
    <text evidence="1">Lipid metabolism; fatty acid beta-oxidation.</text>
</comment>